<dbReference type="SUPFAM" id="SSF48366">
    <property type="entry name" value="Ras GEF"/>
    <property type="match status" value="1"/>
</dbReference>
<protein>
    <recommendedName>
        <fullName evidence="4">Ras-GEF domain-containing protein</fullName>
    </recommendedName>
</protein>
<dbReference type="InterPro" id="IPR036964">
    <property type="entry name" value="RASGEF_cat_dom_sf"/>
</dbReference>
<dbReference type="AlphaFoldDB" id="A9URN7"/>
<dbReference type="GO" id="GO:0007265">
    <property type="term" value="P:Ras protein signal transduction"/>
    <property type="evidence" value="ECO:0000318"/>
    <property type="project" value="GO_Central"/>
</dbReference>
<gene>
    <name evidence="5" type="ORF">MONBRDRAFT_22657</name>
</gene>
<evidence type="ECO:0000313" key="6">
    <source>
        <dbReference type="Proteomes" id="UP000001357"/>
    </source>
</evidence>
<dbReference type="RefSeq" id="XP_001742925.1">
    <property type="nucleotide sequence ID" value="XM_001742873.1"/>
</dbReference>
<dbReference type="STRING" id="81824.A9URN7"/>
<dbReference type="Proteomes" id="UP000001357">
    <property type="component" value="Unassembled WGS sequence"/>
</dbReference>
<dbReference type="InterPro" id="IPR023578">
    <property type="entry name" value="Ras_GEF_dom_sf"/>
</dbReference>
<dbReference type="PROSITE" id="PS50009">
    <property type="entry name" value="RASGEF_CAT"/>
    <property type="match status" value="1"/>
</dbReference>
<keyword evidence="1 2" id="KW-0344">Guanine-nucleotide releasing factor</keyword>
<dbReference type="SMART" id="SM00147">
    <property type="entry name" value="RasGEF"/>
    <property type="match status" value="1"/>
</dbReference>
<dbReference type="eggNOG" id="KOG3417">
    <property type="taxonomic scope" value="Eukaryota"/>
</dbReference>
<dbReference type="InterPro" id="IPR001895">
    <property type="entry name" value="RASGEF_cat_dom"/>
</dbReference>
<reference evidence="5 6" key="1">
    <citation type="journal article" date="2008" name="Nature">
        <title>The genome of the choanoflagellate Monosiga brevicollis and the origin of metazoans.</title>
        <authorList>
            <consortium name="JGI Sequencing"/>
            <person name="King N."/>
            <person name="Westbrook M.J."/>
            <person name="Young S.L."/>
            <person name="Kuo A."/>
            <person name="Abedin M."/>
            <person name="Chapman J."/>
            <person name="Fairclough S."/>
            <person name="Hellsten U."/>
            <person name="Isogai Y."/>
            <person name="Letunic I."/>
            <person name="Marr M."/>
            <person name="Pincus D."/>
            <person name="Putnam N."/>
            <person name="Rokas A."/>
            <person name="Wright K.J."/>
            <person name="Zuzow R."/>
            <person name="Dirks W."/>
            <person name="Good M."/>
            <person name="Goodstein D."/>
            <person name="Lemons D."/>
            <person name="Li W."/>
            <person name="Lyons J.B."/>
            <person name="Morris A."/>
            <person name="Nichols S."/>
            <person name="Richter D.J."/>
            <person name="Salamov A."/>
            <person name="Bork P."/>
            <person name="Lim W.A."/>
            <person name="Manning G."/>
            <person name="Miller W.T."/>
            <person name="McGinnis W."/>
            <person name="Shapiro H."/>
            <person name="Tjian R."/>
            <person name="Grigoriev I.V."/>
            <person name="Rokhsar D."/>
        </authorList>
    </citation>
    <scope>NUCLEOTIDE SEQUENCE [LARGE SCALE GENOMIC DNA]</scope>
    <source>
        <strain evidence="6">MX1 / ATCC 50154</strain>
    </source>
</reference>
<evidence type="ECO:0000256" key="3">
    <source>
        <dbReference type="SAM" id="MobiDB-lite"/>
    </source>
</evidence>
<evidence type="ECO:0000256" key="2">
    <source>
        <dbReference type="PROSITE-ProRule" id="PRU00168"/>
    </source>
</evidence>
<dbReference type="Pfam" id="PF00617">
    <property type="entry name" value="RasGEF"/>
    <property type="match status" value="1"/>
</dbReference>
<keyword evidence="6" id="KW-1185">Reference proteome</keyword>
<dbReference type="InParanoid" id="A9URN7"/>
<organism evidence="5 6">
    <name type="scientific">Monosiga brevicollis</name>
    <name type="common">Choanoflagellate</name>
    <dbReference type="NCBI Taxonomy" id="81824"/>
    <lineage>
        <taxon>Eukaryota</taxon>
        <taxon>Choanoflagellata</taxon>
        <taxon>Craspedida</taxon>
        <taxon>Salpingoecidae</taxon>
        <taxon>Monosiga</taxon>
    </lineage>
</organism>
<feature type="region of interest" description="Disordered" evidence="3">
    <location>
        <begin position="66"/>
        <end position="95"/>
    </location>
</feature>
<proteinExistence type="predicted"/>
<dbReference type="Gene3D" id="1.10.840.10">
    <property type="entry name" value="Ras guanine-nucleotide exchange factors catalytic domain"/>
    <property type="match status" value="1"/>
</dbReference>
<dbReference type="GeneID" id="5888409"/>
<dbReference type="EMBL" id="CH991544">
    <property type="protein sequence ID" value="EDQ91639.1"/>
    <property type="molecule type" value="Genomic_DNA"/>
</dbReference>
<evidence type="ECO:0000259" key="4">
    <source>
        <dbReference type="PROSITE" id="PS50009"/>
    </source>
</evidence>
<dbReference type="GO" id="GO:0005085">
    <property type="term" value="F:guanyl-nucleotide exchange factor activity"/>
    <property type="evidence" value="ECO:0000318"/>
    <property type="project" value="GO_Central"/>
</dbReference>
<feature type="domain" description="Ras-GEF" evidence="4">
    <location>
        <begin position="250"/>
        <end position="478"/>
    </location>
</feature>
<evidence type="ECO:0000313" key="5">
    <source>
        <dbReference type="EMBL" id="EDQ91639.1"/>
    </source>
</evidence>
<dbReference type="GO" id="GO:0005886">
    <property type="term" value="C:plasma membrane"/>
    <property type="evidence" value="ECO:0000318"/>
    <property type="project" value="GO_Central"/>
</dbReference>
<accession>A9URN7</accession>
<dbReference type="PANTHER" id="PTHR23113:SF99">
    <property type="entry name" value="RASGEF DOMAIN-CONTAINING PROTEIN"/>
    <property type="match status" value="1"/>
</dbReference>
<sequence>MEELGCLCVLDVNVCESERMGHQHRLTAAPKRLAGLQADEAKRSERQDSELDTSHYVDMEAAYQPDEAQAQGDHDPSMSETDGEIGGLGEDTFDSDESQYVDMEGSYCPPEVVYFEAERDQQPVLKAATLTQWALLTHLVERFEAHLPRPDMSGDEQKVASCVRSRVLYNGDFFQDVTLEDRLRRFMQNQEAHMDPQQRDAVLKLLAQRVENLASVELRRPSRARPSVSRNVARTLAAQSYHDISLTDLKPMAIAEQLTLWMWRSYARVRPTELLMKERGERTPHINSMTIKTEKVTHWALGMVLMTRDPTQRMRNYKFLIRLADALLQLGNFELAKGVAVAVDHTLVVQVIDEVKYSPVQPKMSKALSSIQKIAIDKGPHLLERLQNRHCEQLPCIPPLFVYMRNRAICEEKANAKRPEYMPEGMLFVHKYRMICEHVRDALKFQRYEYVIETKNSIQEYLDTRLMPNMTSELAESKFEEWNRLSYELVPSKRGSKAISGSIDETASA</sequence>
<evidence type="ECO:0000256" key="1">
    <source>
        <dbReference type="ARBA" id="ARBA00022658"/>
    </source>
</evidence>
<dbReference type="PANTHER" id="PTHR23113">
    <property type="entry name" value="GUANINE NUCLEOTIDE EXCHANGE FACTOR"/>
    <property type="match status" value="1"/>
</dbReference>
<dbReference type="InterPro" id="IPR008937">
    <property type="entry name" value="Ras-like_GEF"/>
</dbReference>
<name>A9URN7_MONBE</name>
<dbReference type="KEGG" id="mbr:MONBRDRAFT_22657"/>